<dbReference type="Proteomes" id="UP000027604">
    <property type="component" value="Chromosome I"/>
</dbReference>
<reference evidence="2 3" key="1">
    <citation type="journal article" date="2015" name="Genome Announc.">
        <title>Genome Sequence of Mushroom Soft-Rot Pathogen Janthinobacterium agaricidamnosum.</title>
        <authorList>
            <person name="Graupner K."/>
            <person name="Lackner G."/>
            <person name="Hertweck C."/>
        </authorList>
    </citation>
    <scope>NUCLEOTIDE SEQUENCE [LARGE SCALE GENOMIC DNA]</scope>
    <source>
        <strain evidence="3">NBRC 102515 / DSM 9628</strain>
    </source>
</reference>
<dbReference type="GO" id="GO:0016747">
    <property type="term" value="F:acyltransferase activity, transferring groups other than amino-acyl groups"/>
    <property type="evidence" value="ECO:0007669"/>
    <property type="project" value="InterPro"/>
</dbReference>
<dbReference type="InterPro" id="IPR016181">
    <property type="entry name" value="Acyl_CoA_acyltransferase"/>
</dbReference>
<dbReference type="PROSITE" id="PS51186">
    <property type="entry name" value="GNAT"/>
    <property type="match status" value="1"/>
</dbReference>
<dbReference type="EMBL" id="HG322949">
    <property type="protein sequence ID" value="CDG83144.1"/>
    <property type="molecule type" value="Genomic_DNA"/>
</dbReference>
<evidence type="ECO:0000259" key="1">
    <source>
        <dbReference type="PROSITE" id="PS51186"/>
    </source>
</evidence>
<dbReference type="InterPro" id="IPR000182">
    <property type="entry name" value="GNAT_dom"/>
</dbReference>
<sequence length="267" mass="29062">MSLLQDQQIILADSIEAEAIGDCFRAAPPRYGNLALQSIDRTLLLSPTLSTPFLNRVVGLGNGGAVSQAMLEEIMALYRERGIANYWIQVSPLARHLLPLLEKNGFQPAANKGIEQFLLDQSIPFAGTLQVREVTAQESGLLGMVLCRSFSFPESMQEWFAAMAMRKGWRFYFACHDGVPIAVGGLYLSGTRAWLGMGGTLPEARRLGAQAALIAARVLAAQQAGCRDIGVGTWHPKEGENNSSLNNILRAGFRRVALRLNYGLVTA</sequence>
<dbReference type="AlphaFoldDB" id="W0V2T8"/>
<accession>W0V2T8</accession>
<proteinExistence type="predicted"/>
<dbReference type="CDD" id="cd04301">
    <property type="entry name" value="NAT_SF"/>
    <property type="match status" value="1"/>
</dbReference>
<evidence type="ECO:0000313" key="3">
    <source>
        <dbReference type="Proteomes" id="UP000027604"/>
    </source>
</evidence>
<dbReference type="Gene3D" id="3.40.630.30">
    <property type="match status" value="1"/>
</dbReference>
<dbReference type="KEGG" id="jag:GJA_2513"/>
<dbReference type="eggNOG" id="COG0456">
    <property type="taxonomic scope" value="Bacteria"/>
</dbReference>
<dbReference type="Pfam" id="PF13480">
    <property type="entry name" value="Acetyltransf_6"/>
    <property type="match status" value="1"/>
</dbReference>
<keyword evidence="3" id="KW-1185">Reference proteome</keyword>
<name>W0V2T8_9BURK</name>
<protein>
    <recommendedName>
        <fullName evidence="1">N-acetyltransferase domain-containing protein</fullName>
    </recommendedName>
</protein>
<dbReference type="OrthoDB" id="4712828at2"/>
<feature type="domain" description="N-acetyltransferase" evidence="1">
    <location>
        <begin position="129"/>
        <end position="267"/>
    </location>
</feature>
<evidence type="ECO:0000313" key="2">
    <source>
        <dbReference type="EMBL" id="CDG83144.1"/>
    </source>
</evidence>
<dbReference type="PATRIC" id="fig|1349767.4.peg.4251"/>
<gene>
    <name evidence="2" type="ORF">GJA_2513</name>
</gene>
<organism evidence="2 3">
    <name type="scientific">Janthinobacterium agaricidamnosum NBRC 102515 = DSM 9628</name>
    <dbReference type="NCBI Taxonomy" id="1349767"/>
    <lineage>
        <taxon>Bacteria</taxon>
        <taxon>Pseudomonadati</taxon>
        <taxon>Pseudomonadota</taxon>
        <taxon>Betaproteobacteria</taxon>
        <taxon>Burkholderiales</taxon>
        <taxon>Oxalobacteraceae</taxon>
        <taxon>Janthinobacterium</taxon>
    </lineage>
</organism>
<dbReference type="HOGENOM" id="CLU_068242_0_0_4"/>
<dbReference type="InterPro" id="IPR038740">
    <property type="entry name" value="BioF2-like_GNAT_dom"/>
</dbReference>
<dbReference type="SUPFAM" id="SSF55729">
    <property type="entry name" value="Acyl-CoA N-acyltransferases (Nat)"/>
    <property type="match status" value="1"/>
</dbReference>
<dbReference type="STRING" id="1349767.GJA_2513"/>